<evidence type="ECO:0000313" key="2">
    <source>
        <dbReference type="Proteomes" id="UP000499080"/>
    </source>
</evidence>
<evidence type="ECO:0000313" key="1">
    <source>
        <dbReference type="EMBL" id="GBN59888.1"/>
    </source>
</evidence>
<protein>
    <submittedName>
        <fullName evidence="1">Uncharacterized protein</fullName>
    </submittedName>
</protein>
<name>A0A4Y2Q6V8_ARAVE</name>
<comment type="caution">
    <text evidence="1">The sequence shown here is derived from an EMBL/GenBank/DDBJ whole genome shotgun (WGS) entry which is preliminary data.</text>
</comment>
<reference evidence="1 2" key="1">
    <citation type="journal article" date="2019" name="Sci. Rep.">
        <title>Orb-weaving spider Araneus ventricosus genome elucidates the spidroin gene catalogue.</title>
        <authorList>
            <person name="Kono N."/>
            <person name="Nakamura H."/>
            <person name="Ohtoshi R."/>
            <person name="Moran D.A.P."/>
            <person name="Shinohara A."/>
            <person name="Yoshida Y."/>
            <person name="Fujiwara M."/>
            <person name="Mori M."/>
            <person name="Tomita M."/>
            <person name="Arakawa K."/>
        </authorList>
    </citation>
    <scope>NUCLEOTIDE SEQUENCE [LARGE SCALE GENOMIC DNA]</scope>
</reference>
<dbReference type="EMBL" id="BGPR01137395">
    <property type="protein sequence ID" value="GBN59888.1"/>
    <property type="molecule type" value="Genomic_DNA"/>
</dbReference>
<dbReference type="Proteomes" id="UP000499080">
    <property type="component" value="Unassembled WGS sequence"/>
</dbReference>
<proteinExistence type="predicted"/>
<keyword evidence="2" id="KW-1185">Reference proteome</keyword>
<sequence>MGLLSVPLIFMQYLKLKRIVTDSLEAAIIRGSAEQRYCPGGPWTDHSLDPIPRPQNVLEYIVMPQYIQQVGHLRNVTGVTLFTSTFLEAVYDRYPA</sequence>
<organism evidence="1 2">
    <name type="scientific">Araneus ventricosus</name>
    <name type="common">Orbweaver spider</name>
    <name type="synonym">Epeira ventricosa</name>
    <dbReference type="NCBI Taxonomy" id="182803"/>
    <lineage>
        <taxon>Eukaryota</taxon>
        <taxon>Metazoa</taxon>
        <taxon>Ecdysozoa</taxon>
        <taxon>Arthropoda</taxon>
        <taxon>Chelicerata</taxon>
        <taxon>Arachnida</taxon>
        <taxon>Araneae</taxon>
        <taxon>Araneomorphae</taxon>
        <taxon>Entelegynae</taxon>
        <taxon>Araneoidea</taxon>
        <taxon>Araneidae</taxon>
        <taxon>Araneus</taxon>
    </lineage>
</organism>
<dbReference type="AlphaFoldDB" id="A0A4Y2Q6V8"/>
<gene>
    <name evidence="1" type="ORF">AVEN_69954_1</name>
</gene>
<accession>A0A4Y2Q6V8</accession>